<dbReference type="Proteomes" id="UP000291101">
    <property type="component" value="Unassembled WGS sequence"/>
</dbReference>
<dbReference type="CDD" id="cd06267">
    <property type="entry name" value="PBP1_LacI_sugar_binding-like"/>
    <property type="match status" value="1"/>
</dbReference>
<gene>
    <name evidence="6" type="ORF">EUA94_19530</name>
</gene>
<accession>A0A4Q2SIK7</accession>
<evidence type="ECO:0000256" key="1">
    <source>
        <dbReference type="ARBA" id="ARBA00023015"/>
    </source>
</evidence>
<comment type="caution">
    <text evidence="6">The sequence shown here is derived from an EMBL/GenBank/DDBJ whole genome shotgun (WGS) entry which is preliminary data.</text>
</comment>
<dbReference type="InterPro" id="IPR010982">
    <property type="entry name" value="Lambda_DNA-bd_dom_sf"/>
</dbReference>
<evidence type="ECO:0000259" key="5">
    <source>
        <dbReference type="PROSITE" id="PS50932"/>
    </source>
</evidence>
<dbReference type="CDD" id="cd01392">
    <property type="entry name" value="HTH_LacI"/>
    <property type="match status" value="1"/>
</dbReference>
<evidence type="ECO:0000256" key="3">
    <source>
        <dbReference type="ARBA" id="ARBA00023163"/>
    </source>
</evidence>
<dbReference type="SMART" id="SM00354">
    <property type="entry name" value="HTH_LACI"/>
    <property type="match status" value="1"/>
</dbReference>
<feature type="compositionally biased region" description="Polar residues" evidence="4">
    <location>
        <begin position="1"/>
        <end position="11"/>
    </location>
</feature>
<feature type="region of interest" description="Disordered" evidence="4">
    <location>
        <begin position="1"/>
        <end position="41"/>
    </location>
</feature>
<feature type="domain" description="HTH lacI-type" evidence="5">
    <location>
        <begin position="34"/>
        <end position="90"/>
    </location>
</feature>
<dbReference type="SUPFAM" id="SSF53822">
    <property type="entry name" value="Periplasmic binding protein-like I"/>
    <property type="match status" value="1"/>
</dbReference>
<evidence type="ECO:0000256" key="2">
    <source>
        <dbReference type="ARBA" id="ARBA00023125"/>
    </source>
</evidence>
<evidence type="ECO:0000313" key="6">
    <source>
        <dbReference type="EMBL" id="RYC05376.1"/>
    </source>
</evidence>
<name>A0A4Q2SIK7_9ACTN</name>
<dbReference type="InterPro" id="IPR046335">
    <property type="entry name" value="LacI/GalR-like_sensor"/>
</dbReference>
<proteinExistence type="predicted"/>
<dbReference type="OrthoDB" id="3258243at2"/>
<sequence length="359" mass="38257">MSRSRMSTNPLSHRARTGAHPPRPKEVSVSKTAPTSADVAREAGVSRATVSYVLNNRSDVRITPATREQVLLAARQLGYQPSPAARALRAGRGDVVLFLLPDWDTTGELGHFLEEVGTLISKEGFVCLRYEGPQWHGHLGSLLGKVTAAAVVTFSPLSDADRDAMAMSTIPEVRAWLLDGPEGHTVRIDQATVVQLQLDRLIARGYRRMIYAVIRDPRNQRFIDARVRAFRNLTVAAGIGDADVVVLDGELDGFVDALTAARAVNESRIGVCAWNDMTAVGILSAAQTLGISVPEDLGVIGVDDTPIASLTAPPLSSVRFDLTQDAAVIAANVAETLGVGSKQPAITSAPVTLIARASD</sequence>
<dbReference type="PROSITE" id="PS50932">
    <property type="entry name" value="HTH_LACI_2"/>
    <property type="match status" value="1"/>
</dbReference>
<dbReference type="SUPFAM" id="SSF47413">
    <property type="entry name" value="lambda repressor-like DNA-binding domains"/>
    <property type="match status" value="1"/>
</dbReference>
<reference evidence="6 7" key="1">
    <citation type="submission" date="2019-01" db="EMBL/GenBank/DDBJ databases">
        <title>Novel species of Nocardioides.</title>
        <authorList>
            <person name="Liu Q."/>
            <person name="X Y.-H."/>
        </authorList>
    </citation>
    <scope>NUCLEOTIDE SEQUENCE [LARGE SCALE GENOMIC DNA]</scope>
    <source>
        <strain evidence="6 7">HLT2-9</strain>
    </source>
</reference>
<evidence type="ECO:0000313" key="7">
    <source>
        <dbReference type="Proteomes" id="UP000291101"/>
    </source>
</evidence>
<dbReference type="InterPro" id="IPR028082">
    <property type="entry name" value="Peripla_BP_I"/>
</dbReference>
<dbReference type="AlphaFoldDB" id="A0A4Q2SIK7"/>
<evidence type="ECO:0000256" key="4">
    <source>
        <dbReference type="SAM" id="MobiDB-lite"/>
    </source>
</evidence>
<protein>
    <submittedName>
        <fullName evidence="6">LacI family transcriptional regulator</fullName>
    </submittedName>
</protein>
<dbReference type="GO" id="GO:0000976">
    <property type="term" value="F:transcription cis-regulatory region binding"/>
    <property type="evidence" value="ECO:0007669"/>
    <property type="project" value="TreeGrafter"/>
</dbReference>
<dbReference type="GO" id="GO:0003700">
    <property type="term" value="F:DNA-binding transcription factor activity"/>
    <property type="evidence" value="ECO:0007669"/>
    <property type="project" value="TreeGrafter"/>
</dbReference>
<dbReference type="Gene3D" id="3.40.50.2300">
    <property type="match status" value="2"/>
</dbReference>
<dbReference type="Pfam" id="PF00356">
    <property type="entry name" value="LacI"/>
    <property type="match status" value="1"/>
</dbReference>
<keyword evidence="7" id="KW-1185">Reference proteome</keyword>
<keyword evidence="1" id="KW-0805">Transcription regulation</keyword>
<dbReference type="InterPro" id="IPR000843">
    <property type="entry name" value="HTH_LacI"/>
</dbReference>
<dbReference type="EMBL" id="SDWV01000026">
    <property type="protein sequence ID" value="RYC05376.1"/>
    <property type="molecule type" value="Genomic_DNA"/>
</dbReference>
<keyword evidence="2" id="KW-0238">DNA-binding</keyword>
<dbReference type="Gene3D" id="1.10.260.40">
    <property type="entry name" value="lambda repressor-like DNA-binding domains"/>
    <property type="match status" value="1"/>
</dbReference>
<dbReference type="Pfam" id="PF13377">
    <property type="entry name" value="Peripla_BP_3"/>
    <property type="match status" value="1"/>
</dbReference>
<keyword evidence="3" id="KW-0804">Transcription</keyword>
<dbReference type="PANTHER" id="PTHR30146">
    <property type="entry name" value="LACI-RELATED TRANSCRIPTIONAL REPRESSOR"/>
    <property type="match status" value="1"/>
</dbReference>
<dbReference type="PANTHER" id="PTHR30146:SF153">
    <property type="entry name" value="LACTOSE OPERON REPRESSOR"/>
    <property type="match status" value="1"/>
</dbReference>
<organism evidence="6 7">
    <name type="scientific">Nocardioides zhouii</name>
    <dbReference type="NCBI Taxonomy" id="1168729"/>
    <lineage>
        <taxon>Bacteria</taxon>
        <taxon>Bacillati</taxon>
        <taxon>Actinomycetota</taxon>
        <taxon>Actinomycetes</taxon>
        <taxon>Propionibacteriales</taxon>
        <taxon>Nocardioidaceae</taxon>
        <taxon>Nocardioides</taxon>
    </lineage>
</organism>